<dbReference type="NCBIfam" id="TIGR00762">
    <property type="entry name" value="DegV"/>
    <property type="match status" value="1"/>
</dbReference>
<dbReference type="GO" id="GO:0008289">
    <property type="term" value="F:lipid binding"/>
    <property type="evidence" value="ECO:0007669"/>
    <property type="project" value="UniProtKB-KW"/>
</dbReference>
<dbReference type="SUPFAM" id="SSF82549">
    <property type="entry name" value="DAK1/DegV-like"/>
    <property type="match status" value="1"/>
</dbReference>
<dbReference type="Gene3D" id="2.20.28.50">
    <property type="entry name" value="degv family protein"/>
    <property type="match status" value="1"/>
</dbReference>
<proteinExistence type="predicted"/>
<dbReference type="Pfam" id="PF02645">
    <property type="entry name" value="DegV"/>
    <property type="match status" value="1"/>
</dbReference>
<dbReference type="PANTHER" id="PTHR33434:SF2">
    <property type="entry name" value="FATTY ACID-BINDING PROTEIN TM_1468"/>
    <property type="match status" value="1"/>
</dbReference>
<dbReference type="InterPro" id="IPR043168">
    <property type="entry name" value="DegV_C"/>
</dbReference>
<dbReference type="PANTHER" id="PTHR33434">
    <property type="entry name" value="DEGV DOMAIN-CONTAINING PROTEIN DR_1986-RELATED"/>
    <property type="match status" value="1"/>
</dbReference>
<reference evidence="2 3" key="1">
    <citation type="submission" date="2019-02" db="EMBL/GenBank/DDBJ databases">
        <authorList>
            <consortium name="Pathogen Informatics"/>
        </authorList>
    </citation>
    <scope>NUCLEOTIDE SEQUENCE [LARGE SCALE GENOMIC DNA]</scope>
    <source>
        <strain evidence="2 3">3012STDY7089603</strain>
    </source>
</reference>
<dbReference type="Proteomes" id="UP000377798">
    <property type="component" value="Unassembled WGS sequence"/>
</dbReference>
<comment type="caution">
    <text evidence="2">The sequence shown here is derived from an EMBL/GenBank/DDBJ whole genome shotgun (WGS) entry which is preliminary data.</text>
</comment>
<protein>
    <submittedName>
        <fullName evidence="2">DegV domain-containing protein SAV1425</fullName>
    </submittedName>
</protein>
<gene>
    <name evidence="2" type="ORF">NCTC13150_01541</name>
</gene>
<evidence type="ECO:0000313" key="2">
    <source>
        <dbReference type="EMBL" id="VFB16965.1"/>
    </source>
</evidence>
<sequence length="278" mass="31038">MNYQLVGDSSVDLTDELEKSLDIQLVAFTIQVEGEDFVDKDRSQIQAMREAMNASKKAIKTSCPSPYDYQEAFNKEADGIFVITISDKLSGSYNSAILAAKDFQEENPQTRIHIFNSQSASAGETNLAYHIKSLMDQGLAFDEIVEKGEKFIREMETFFILESLNNLIKNGRIRKSAGLIAKTLNIKPIMQGVKGEIELFELNRGFKKSLDKLAKAIGRIVEKTEGRTLYISQSNAEKKAEFFKKKILDLYRFDDVVVVPTGGLSSAYADDGGIVISF</sequence>
<accession>A0A8H2M9X9</accession>
<dbReference type="EMBL" id="CAACYI010000001">
    <property type="protein sequence ID" value="VFB16965.1"/>
    <property type="molecule type" value="Genomic_DNA"/>
</dbReference>
<name>A0A8H2M9X9_9FIRM</name>
<dbReference type="PROSITE" id="PS51482">
    <property type="entry name" value="DEGV"/>
    <property type="match status" value="1"/>
</dbReference>
<evidence type="ECO:0000313" key="3">
    <source>
        <dbReference type="Proteomes" id="UP000377798"/>
    </source>
</evidence>
<dbReference type="RefSeq" id="WP_165478637.1">
    <property type="nucleotide sequence ID" value="NZ_CAACYI010000001.1"/>
</dbReference>
<keyword evidence="3" id="KW-1185">Reference proteome</keyword>
<dbReference type="InterPro" id="IPR003797">
    <property type="entry name" value="DegV"/>
</dbReference>
<dbReference type="AlphaFoldDB" id="A0A8H2M9X9"/>
<keyword evidence="1" id="KW-0446">Lipid-binding</keyword>
<dbReference type="Gene3D" id="3.30.1180.10">
    <property type="match status" value="1"/>
</dbReference>
<organism evidence="2 3">
    <name type="scientific">Urinicoccus massiliensis</name>
    <dbReference type="NCBI Taxonomy" id="1723382"/>
    <lineage>
        <taxon>Bacteria</taxon>
        <taxon>Bacillati</taxon>
        <taxon>Bacillota</taxon>
        <taxon>Tissierellia</taxon>
        <taxon>Tissierellales</taxon>
        <taxon>Peptoniphilaceae</taxon>
        <taxon>Urinicoccus</taxon>
    </lineage>
</organism>
<evidence type="ECO:0000256" key="1">
    <source>
        <dbReference type="ARBA" id="ARBA00023121"/>
    </source>
</evidence>
<dbReference type="InterPro" id="IPR050270">
    <property type="entry name" value="DegV_domain_contain"/>
</dbReference>
<dbReference type="Gene3D" id="3.40.50.10440">
    <property type="entry name" value="Dihydroxyacetone kinase, domain 1"/>
    <property type="match status" value="1"/>
</dbReference>